<reference evidence="2 3" key="1">
    <citation type="journal article" date="2010" name="Int. J. Syst. Evol. Microbiol.">
        <title>Reclassification of Herbaspirillum putei as a later heterotypic synonym of Herbaspirillum huttiense, with the description of H. huttiense subsp. huttiense subsp. nov. and H. huttiense subsp. putei subsp. nov., comb. nov., and description of Herbaspirillum aquaticum sp. nov.</title>
        <authorList>
            <person name="Dobritsa A.P."/>
            <person name="Reddy M.C."/>
            <person name="Samadpour M."/>
        </authorList>
    </citation>
    <scope>NUCLEOTIDE SEQUENCE [LARGE SCALE GENOMIC DNA]</scope>
    <source>
        <strain evidence="2 3">IEH 4430</strain>
    </source>
</reference>
<feature type="transmembrane region" description="Helical" evidence="1">
    <location>
        <begin position="90"/>
        <end position="113"/>
    </location>
</feature>
<feature type="transmembrane region" description="Helical" evidence="1">
    <location>
        <begin position="59"/>
        <end position="78"/>
    </location>
</feature>
<organism evidence="2 3">
    <name type="scientific">Herbaspirillum aquaticum</name>
    <dbReference type="NCBI Taxonomy" id="568783"/>
    <lineage>
        <taxon>Bacteria</taxon>
        <taxon>Pseudomonadati</taxon>
        <taxon>Pseudomonadota</taxon>
        <taxon>Betaproteobacteria</taxon>
        <taxon>Burkholderiales</taxon>
        <taxon>Oxalobacteraceae</taxon>
        <taxon>Herbaspirillum</taxon>
    </lineage>
</organism>
<evidence type="ECO:0000313" key="2">
    <source>
        <dbReference type="EMBL" id="OWY31915.1"/>
    </source>
</evidence>
<keyword evidence="1" id="KW-0472">Membrane</keyword>
<dbReference type="InterPro" id="IPR009495">
    <property type="entry name" value="NrsF"/>
</dbReference>
<gene>
    <name evidence="2" type="ORF">CEJ45_23705</name>
</gene>
<dbReference type="RefSeq" id="WP_088757450.1">
    <property type="nucleotide sequence ID" value="NZ_NJGV01000034.1"/>
</dbReference>
<feature type="transmembrane region" description="Helical" evidence="1">
    <location>
        <begin position="125"/>
        <end position="147"/>
    </location>
</feature>
<keyword evidence="1" id="KW-0812">Transmembrane</keyword>
<feature type="transmembrane region" description="Helical" evidence="1">
    <location>
        <begin position="159"/>
        <end position="178"/>
    </location>
</feature>
<keyword evidence="1" id="KW-1133">Transmembrane helix</keyword>
<sequence>MKTEDLISMMASGVAPVDRRLPVKQMAQALALGGLGSLLLMLKIYGLRPDLAVMLGVPLFWIKLAFPTTLAVGAMLVLRRLVRPGLRVGARWAGIALPSLAVWLGGALVLLSAPAVQRLPLLMGISWRSCPFNIALLSIPLFIGIFWAVRGMAPTRLRLTGAVAGLLAGATATMVYCLHCPEMGVPFWGVWYFLGILIPAAVGLLLGPRLLRW</sequence>
<protein>
    <submittedName>
        <fullName evidence="2">Anti-sigma F factor</fullName>
    </submittedName>
</protein>
<name>A0A225SNA8_9BURK</name>
<accession>A0A225SNA8</accession>
<feature type="transmembrane region" description="Helical" evidence="1">
    <location>
        <begin position="29"/>
        <end position="47"/>
    </location>
</feature>
<proteinExistence type="predicted"/>
<dbReference type="Proteomes" id="UP000214747">
    <property type="component" value="Unassembled WGS sequence"/>
</dbReference>
<dbReference type="Pfam" id="PF06532">
    <property type="entry name" value="NrsF"/>
    <property type="match status" value="1"/>
</dbReference>
<dbReference type="EMBL" id="NJGV01000034">
    <property type="protein sequence ID" value="OWY31915.1"/>
    <property type="molecule type" value="Genomic_DNA"/>
</dbReference>
<feature type="transmembrane region" description="Helical" evidence="1">
    <location>
        <begin position="190"/>
        <end position="211"/>
    </location>
</feature>
<keyword evidence="3" id="KW-1185">Reference proteome</keyword>
<comment type="caution">
    <text evidence="2">The sequence shown here is derived from an EMBL/GenBank/DDBJ whole genome shotgun (WGS) entry which is preliminary data.</text>
</comment>
<evidence type="ECO:0000313" key="3">
    <source>
        <dbReference type="Proteomes" id="UP000214747"/>
    </source>
</evidence>
<evidence type="ECO:0000256" key="1">
    <source>
        <dbReference type="SAM" id="Phobius"/>
    </source>
</evidence>
<dbReference type="AlphaFoldDB" id="A0A225SNA8"/>